<dbReference type="Gene3D" id="3.90.350.10">
    <property type="entry name" value="Transposase Inhibitor Protein From Tn5, Chain A, domain 1"/>
    <property type="match status" value="1"/>
</dbReference>
<gene>
    <name evidence="2" type="ORF">DRB17_19370</name>
</gene>
<name>A0A369T6V2_9PROT</name>
<sequence length="150" mass="16553">MISCRAPNRGGAVPMDGATGAWLDRELASSSFVDERLSKRLRKLLEQMEGDMRESTPLACQGGANTKAAYRFFSNDRGSEEEILTGHFEATHGRFAATTGPILLLQDRTEFTYQRERGDQIGMTSRVNGGKDKAGRARLILDSERPISTL</sequence>
<comment type="caution">
    <text evidence="2">The sequence shown here is derived from an EMBL/GenBank/DDBJ whole genome shotgun (WGS) entry which is preliminary data.</text>
</comment>
<proteinExistence type="predicted"/>
<feature type="domain" description="Transposase Tn5-like N-terminal" evidence="1">
    <location>
        <begin position="21"/>
        <end position="77"/>
    </location>
</feature>
<dbReference type="Pfam" id="PF14706">
    <property type="entry name" value="Tnp_DNA_bind"/>
    <property type="match status" value="1"/>
</dbReference>
<protein>
    <recommendedName>
        <fullName evidence="1">Transposase Tn5-like N-terminal domain-containing protein</fullName>
    </recommendedName>
</protein>
<dbReference type="Proteomes" id="UP000253941">
    <property type="component" value="Unassembled WGS sequence"/>
</dbReference>
<evidence type="ECO:0000313" key="3">
    <source>
        <dbReference type="Proteomes" id="UP000253941"/>
    </source>
</evidence>
<dbReference type="Gene3D" id="1.10.246.40">
    <property type="entry name" value="Tn5 transposase, domain 1"/>
    <property type="match status" value="1"/>
</dbReference>
<dbReference type="AlphaFoldDB" id="A0A369T6V2"/>
<dbReference type="InterPro" id="IPR014735">
    <property type="entry name" value="Transposase_Tn5-like_N"/>
</dbReference>
<dbReference type="InterPro" id="IPR038215">
    <property type="entry name" value="TN5-like_N_sf"/>
</dbReference>
<reference evidence="2 3" key="1">
    <citation type="submission" date="2018-07" db="EMBL/GenBank/DDBJ databases">
        <title>Venubactetium sediminum gen. nov., sp. nov., isolated from a marine solar saltern.</title>
        <authorList>
            <person name="Wang S."/>
        </authorList>
    </citation>
    <scope>NUCLEOTIDE SEQUENCE [LARGE SCALE GENOMIC DNA]</scope>
    <source>
        <strain evidence="2 3">WD2A32</strain>
    </source>
</reference>
<accession>A0A369T6V2</accession>
<keyword evidence="3" id="KW-1185">Reference proteome</keyword>
<dbReference type="InterPro" id="IPR012337">
    <property type="entry name" value="RNaseH-like_sf"/>
</dbReference>
<dbReference type="SUPFAM" id="SSF53098">
    <property type="entry name" value="Ribonuclease H-like"/>
    <property type="match status" value="1"/>
</dbReference>
<evidence type="ECO:0000313" key="2">
    <source>
        <dbReference type="EMBL" id="RDD60184.1"/>
    </source>
</evidence>
<evidence type="ECO:0000259" key="1">
    <source>
        <dbReference type="Pfam" id="PF14706"/>
    </source>
</evidence>
<dbReference type="EMBL" id="QPMH01000037">
    <property type="protein sequence ID" value="RDD60184.1"/>
    <property type="molecule type" value="Genomic_DNA"/>
</dbReference>
<organism evidence="2 3">
    <name type="scientific">Ferruginivarius sediminum</name>
    <dbReference type="NCBI Taxonomy" id="2661937"/>
    <lineage>
        <taxon>Bacteria</taxon>
        <taxon>Pseudomonadati</taxon>
        <taxon>Pseudomonadota</taxon>
        <taxon>Alphaproteobacteria</taxon>
        <taxon>Rhodospirillales</taxon>
        <taxon>Rhodospirillaceae</taxon>
        <taxon>Ferruginivarius</taxon>
    </lineage>
</organism>